<sequence>GSTADWTLKQPVSNVQRNSMVQALSSGISNADQTALISVLDGFSWFMGNATKQYDKLAGTSPARPKCYDQPVSETCNLIWLPQHMYRKFHITIVLAKEIHKTDPSSTYPHITRQMQQTVCIEATYCRLRMAFRTVVDGFTLRKNHYATRLQLPQCDCYFSVSTCRLWRCRRRPDITVDCRRDWRKIGAVKYRPTIITPEMHQEDWFSAEEEKMRILTGFCEMHRFRIVKTVSTVHCELRIDGLPLSFSTKYSSFTLTLERGSNQRMSLVDVLPTKHGNFVRIYCVLMKSIVRVHGTLMTTEESKFESLLSEARILFEKGQFRSSLELCNQAYAIKPCPKLLRKIERIKPYVDSANKEDDSDVENSPPTPVREVARHLIDRAREAFKSGNLSDALRFLKESYECVPCDKTAGKISKVEEAIRMTELEQAAAGDARPSSSKKEHNEVCIIFPNFHPFASQADAESMLTKARVLYEEGQLERCIRLLREIQLIAPSDKIQRKIDRIGAQLSETNGYNQMGSRADDVVNVAEGLRLPRALYEKLYEYQKDGVKWLWDLHTRAPGGILADDMGLGKTVQVIAFLSGLFISSSKRLTALILMPVSVLVTWEAELKRWAPALRVVVFHDGNRSQRLRSLSMIQRNGGIVLTTYGMVAAGAEDLIVDFHANPQFMSAKLSNLEGRMAPEFVWDYLILDEAHKIKNPSAKTTKAVLSIAAEHRVLLTGTAVQNNLLELWSLYNCTHSGRLLGRMQTFKNEYEKPIKRAREKDASRAERAHGQLMAQSLRRIIDPYFLRRTKEEILPSGVDKKASVSPADPDIGLVTPVEPMPKKTELVLWIYLREVQERSYRDFLELDQVKELLIGTTRRSPLMELLILKKLCDHPRLLSPHQCASLNLEVTSVPDERYSKHSLPPASQLVQESGKLTFLSLLMSSFLREKQPGSGTVPKTLIFSQSIRFLDMAEKVILSINNRPETTSQFRGHRVLRLDGRLTKVEERLDVIRLFERDPSYTVMLLTTQVGGVGLTLTAASRVIILDPSWNPATDAQAVDRAYRIGQKSDVIVYRLLTCGTVEEKIYRRQIFKNSVIRQTTTTGQNKADQDPYRYFTNQDLRELFSLGDPRISTTQQQLAALHKEAEKWSDETIRPHLLYLTGQDHKDTVFGLSFHDLLFSRKEAVQCEETTPGEHEFLHNRLKAAEHAIARECVDVKDPSEQVVSTKVPTKSRPAYVAPVQLPADGVFLIPSKVDSKRPMLNRPQLGNRYPSSDIVKPPHVPDSVNLDDAGTSQEVPVIVIEDELTESLMEMSISGPPKNPREDVNCAPLVTRKAGSAGSPVSMTRTSSGVPHLVTGSEGAINRQMTPPNSLDQASRSVEKWATSPTESNPSIRYTNDHSSSVKSHGADLNSSLGSHKPLNVNPPPTITCNSLANSSSSPLPLQKSFSNSALINAFQSTPIVSEKQQPPTTLLTPLARPTKFGRLHSPIIVTMPPANAVCKTAQSPEALLDLGGMDVIHMDITLDVDEDELMRTVDMGSVHRMTMQVAKLSAAEAYFAGLFGEESKRPGIDERLPQLNADRGFLHDTPDIVSPITRRPYRHQLSLMCNNWLSLTVILAKSGLTAGSTDDDVRDVQCPELLIIEDSRVYTSPGRSDPGDASHVNETADDLEIIEDSVGE</sequence>
<protein>
    <submittedName>
        <fullName evidence="5">DNA excision repair protein ERCC-6-like</fullName>
    </submittedName>
</protein>
<organism evidence="5 6">
    <name type="scientific">Clonorchis sinensis</name>
    <name type="common">Chinese liver fluke</name>
    <dbReference type="NCBI Taxonomy" id="79923"/>
    <lineage>
        <taxon>Eukaryota</taxon>
        <taxon>Metazoa</taxon>
        <taxon>Spiralia</taxon>
        <taxon>Lophotrochozoa</taxon>
        <taxon>Platyhelminthes</taxon>
        <taxon>Trematoda</taxon>
        <taxon>Digenea</taxon>
        <taxon>Opisthorchiida</taxon>
        <taxon>Opisthorchiata</taxon>
        <taxon>Opisthorchiidae</taxon>
        <taxon>Clonorchis</taxon>
    </lineage>
</organism>
<dbReference type="GO" id="GO:0016787">
    <property type="term" value="F:hydrolase activity"/>
    <property type="evidence" value="ECO:0007669"/>
    <property type="project" value="UniProtKB-KW"/>
</dbReference>
<evidence type="ECO:0000313" key="6">
    <source>
        <dbReference type="Proteomes" id="UP000008909"/>
    </source>
</evidence>
<dbReference type="InterPro" id="IPR001650">
    <property type="entry name" value="Helicase_C-like"/>
</dbReference>
<evidence type="ECO:0000256" key="2">
    <source>
        <dbReference type="SAM" id="MobiDB-lite"/>
    </source>
</evidence>
<dbReference type="SMART" id="SM00487">
    <property type="entry name" value="DEXDc"/>
    <property type="match status" value="1"/>
</dbReference>
<feature type="domain" description="Helicase ATP-binding" evidence="3">
    <location>
        <begin position="552"/>
        <end position="739"/>
    </location>
</feature>
<dbReference type="Pfam" id="PF00271">
    <property type="entry name" value="Helicase_C"/>
    <property type="match status" value="1"/>
</dbReference>
<dbReference type="Gene3D" id="3.40.50.300">
    <property type="entry name" value="P-loop containing nucleotide triphosphate hydrolases"/>
    <property type="match status" value="1"/>
</dbReference>
<gene>
    <name evidence="5" type="ORF">CLF_100523</name>
</gene>
<dbReference type="GO" id="GO:0005524">
    <property type="term" value="F:ATP binding"/>
    <property type="evidence" value="ECO:0007669"/>
    <property type="project" value="InterPro"/>
</dbReference>
<dbReference type="Gene3D" id="1.25.40.10">
    <property type="entry name" value="Tetratricopeptide repeat domain"/>
    <property type="match status" value="1"/>
</dbReference>
<dbReference type="InterPro" id="IPR014001">
    <property type="entry name" value="Helicase_ATP-bd"/>
</dbReference>
<dbReference type="CDD" id="cd18793">
    <property type="entry name" value="SF2_C_SNF"/>
    <property type="match status" value="1"/>
</dbReference>
<dbReference type="EMBL" id="DF142844">
    <property type="protein sequence ID" value="GAA29438.2"/>
    <property type="molecule type" value="Genomic_DNA"/>
</dbReference>
<feature type="region of interest" description="Disordered" evidence="2">
    <location>
        <begin position="1317"/>
        <end position="1424"/>
    </location>
</feature>
<accession>H2KNP1</accession>
<dbReference type="PROSITE" id="PS51194">
    <property type="entry name" value="HELICASE_CTER"/>
    <property type="match status" value="1"/>
</dbReference>
<dbReference type="Gene3D" id="3.40.50.10810">
    <property type="entry name" value="Tandem AAA-ATPase domain"/>
    <property type="match status" value="1"/>
</dbReference>
<dbReference type="PANTHER" id="PTHR45629">
    <property type="entry name" value="SNF2/RAD54 FAMILY MEMBER"/>
    <property type="match status" value="1"/>
</dbReference>
<dbReference type="InterPro" id="IPR038718">
    <property type="entry name" value="SNF2-like_sf"/>
</dbReference>
<evidence type="ECO:0000259" key="3">
    <source>
        <dbReference type="PROSITE" id="PS51192"/>
    </source>
</evidence>
<dbReference type="InterPro" id="IPR050496">
    <property type="entry name" value="SNF2_RAD54_helicase_repair"/>
</dbReference>
<reference evidence="5" key="1">
    <citation type="journal article" date="2011" name="Genome Biol.">
        <title>The draft genome of the carcinogenic human liver fluke Clonorchis sinensis.</title>
        <authorList>
            <person name="Wang X."/>
            <person name="Chen W."/>
            <person name="Huang Y."/>
            <person name="Sun J."/>
            <person name="Men J."/>
            <person name="Liu H."/>
            <person name="Luo F."/>
            <person name="Guo L."/>
            <person name="Lv X."/>
            <person name="Deng C."/>
            <person name="Zhou C."/>
            <person name="Fan Y."/>
            <person name="Li X."/>
            <person name="Huang L."/>
            <person name="Hu Y."/>
            <person name="Liang C."/>
            <person name="Hu X."/>
            <person name="Xu J."/>
            <person name="Yu X."/>
        </authorList>
    </citation>
    <scope>NUCLEOTIDE SEQUENCE [LARGE SCALE GENOMIC DNA]</scope>
    <source>
        <strain evidence="5">Henan</strain>
    </source>
</reference>
<evidence type="ECO:0000313" key="5">
    <source>
        <dbReference type="EMBL" id="GAA29438.2"/>
    </source>
</evidence>
<dbReference type="SMART" id="SM00490">
    <property type="entry name" value="HELICc"/>
    <property type="match status" value="1"/>
</dbReference>
<dbReference type="InterPro" id="IPR049730">
    <property type="entry name" value="SNF2/RAD54-like_C"/>
</dbReference>
<evidence type="ECO:0000259" key="4">
    <source>
        <dbReference type="PROSITE" id="PS51194"/>
    </source>
</evidence>
<name>H2KNP1_CLOSI</name>
<feature type="compositionally biased region" description="Polar residues" evidence="2">
    <location>
        <begin position="1323"/>
        <end position="1333"/>
    </location>
</feature>
<proteinExistence type="predicted"/>
<dbReference type="PANTHER" id="PTHR45629:SF7">
    <property type="entry name" value="DNA EXCISION REPAIR PROTEIN ERCC-6-RELATED"/>
    <property type="match status" value="1"/>
</dbReference>
<evidence type="ECO:0000256" key="1">
    <source>
        <dbReference type="ARBA" id="ARBA00022801"/>
    </source>
</evidence>
<dbReference type="PROSITE" id="PS51192">
    <property type="entry name" value="HELICASE_ATP_BIND_1"/>
    <property type="match status" value="1"/>
</dbReference>
<keyword evidence="6" id="KW-1185">Reference proteome</keyword>
<dbReference type="InterPro" id="IPR027417">
    <property type="entry name" value="P-loop_NTPase"/>
</dbReference>
<dbReference type="SUPFAM" id="SSF52540">
    <property type="entry name" value="P-loop containing nucleoside triphosphate hydrolases"/>
    <property type="match status" value="2"/>
</dbReference>
<feature type="compositionally biased region" description="Low complexity" evidence="2">
    <location>
        <begin position="1414"/>
        <end position="1424"/>
    </location>
</feature>
<feature type="compositionally biased region" description="Polar residues" evidence="2">
    <location>
        <begin position="1367"/>
        <end position="1398"/>
    </location>
</feature>
<feature type="region of interest" description="Disordered" evidence="2">
    <location>
        <begin position="1632"/>
        <end position="1651"/>
    </location>
</feature>
<dbReference type="InterPro" id="IPR000330">
    <property type="entry name" value="SNF2_N"/>
</dbReference>
<keyword evidence="1" id="KW-0378">Hydrolase</keyword>
<feature type="domain" description="Helicase C-terminal" evidence="4">
    <location>
        <begin position="930"/>
        <end position="1095"/>
    </location>
</feature>
<dbReference type="GO" id="GO:0015616">
    <property type="term" value="F:DNA translocase activity"/>
    <property type="evidence" value="ECO:0007669"/>
    <property type="project" value="TreeGrafter"/>
</dbReference>
<dbReference type="Pfam" id="PF00176">
    <property type="entry name" value="SNF2-rel_dom"/>
    <property type="match status" value="1"/>
</dbReference>
<dbReference type="Proteomes" id="UP000008909">
    <property type="component" value="Unassembled WGS sequence"/>
</dbReference>
<feature type="non-terminal residue" evidence="5">
    <location>
        <position position="1"/>
    </location>
</feature>
<feature type="compositionally biased region" description="Polar residues" evidence="2">
    <location>
        <begin position="1347"/>
        <end position="1360"/>
    </location>
</feature>
<reference key="2">
    <citation type="submission" date="2011-10" db="EMBL/GenBank/DDBJ databases">
        <title>The genome and transcriptome sequence of Clonorchis sinensis provide insights into the carcinogenic liver fluke.</title>
        <authorList>
            <person name="Wang X."/>
            <person name="Huang Y."/>
            <person name="Chen W."/>
            <person name="Liu H."/>
            <person name="Guo L."/>
            <person name="Chen Y."/>
            <person name="Luo F."/>
            <person name="Zhou W."/>
            <person name="Sun J."/>
            <person name="Mao Q."/>
            <person name="Liang P."/>
            <person name="Zhou C."/>
            <person name="Tian Y."/>
            <person name="Men J."/>
            <person name="Lv X."/>
            <person name="Huang L."/>
            <person name="Zhou J."/>
            <person name="Hu Y."/>
            <person name="Li R."/>
            <person name="Zhang F."/>
            <person name="Lei H."/>
            <person name="Li X."/>
            <person name="Hu X."/>
            <person name="Liang C."/>
            <person name="Xu J."/>
            <person name="Wu Z."/>
            <person name="Yu X."/>
        </authorList>
    </citation>
    <scope>NUCLEOTIDE SEQUENCE</scope>
    <source>
        <strain>Henan</strain>
    </source>
</reference>
<dbReference type="InterPro" id="IPR011990">
    <property type="entry name" value="TPR-like_helical_dom_sf"/>
</dbReference>